<organism evidence="1 2">
    <name type="scientific">Actinomycetospora chlora</name>
    <dbReference type="NCBI Taxonomy" id="663608"/>
    <lineage>
        <taxon>Bacteria</taxon>
        <taxon>Bacillati</taxon>
        <taxon>Actinomycetota</taxon>
        <taxon>Actinomycetes</taxon>
        <taxon>Pseudonocardiales</taxon>
        <taxon>Pseudonocardiaceae</taxon>
        <taxon>Actinomycetospora</taxon>
    </lineage>
</organism>
<keyword evidence="2" id="KW-1185">Reference proteome</keyword>
<dbReference type="Proteomes" id="UP001500928">
    <property type="component" value="Unassembled WGS sequence"/>
</dbReference>
<accession>A0ABP9BN41</accession>
<evidence type="ECO:0000313" key="1">
    <source>
        <dbReference type="EMBL" id="GAA4796871.1"/>
    </source>
</evidence>
<protein>
    <submittedName>
        <fullName evidence="1">Uncharacterized protein</fullName>
    </submittedName>
</protein>
<reference evidence="2" key="1">
    <citation type="journal article" date="2019" name="Int. J. Syst. Evol. Microbiol.">
        <title>The Global Catalogue of Microorganisms (GCM) 10K type strain sequencing project: providing services to taxonomists for standard genome sequencing and annotation.</title>
        <authorList>
            <consortium name="The Broad Institute Genomics Platform"/>
            <consortium name="The Broad Institute Genome Sequencing Center for Infectious Disease"/>
            <person name="Wu L."/>
            <person name="Ma J."/>
        </authorList>
    </citation>
    <scope>NUCLEOTIDE SEQUENCE [LARGE SCALE GENOMIC DNA]</scope>
    <source>
        <strain evidence="2">JCM 17979</strain>
    </source>
</reference>
<gene>
    <name evidence="1" type="ORF">GCM10023200_36240</name>
</gene>
<evidence type="ECO:0000313" key="2">
    <source>
        <dbReference type="Proteomes" id="UP001500928"/>
    </source>
</evidence>
<dbReference type="EMBL" id="BAABHO010000030">
    <property type="protein sequence ID" value="GAA4796871.1"/>
    <property type="molecule type" value="Genomic_DNA"/>
</dbReference>
<proteinExistence type="predicted"/>
<name>A0ABP9BN41_9PSEU</name>
<comment type="caution">
    <text evidence="1">The sequence shown here is derived from an EMBL/GenBank/DDBJ whole genome shotgun (WGS) entry which is preliminary data.</text>
</comment>
<sequence>MGLTREARVRHAVAVYLAIADDGVELLEPDKVNDLYASYWQRLGSDTIARVLAEHDAGELLPDMNHVMIPVATLRRLAEGRVGDDWETRFAGMLDVARERGWLDESGTAVRAHLERER</sequence>